<evidence type="ECO:0000313" key="1">
    <source>
        <dbReference type="EMBL" id="KAG8231015.1"/>
    </source>
</evidence>
<proteinExistence type="predicted"/>
<sequence>MPSSPKGGREGLQEQLAQFRREAVTPRKRKLIKIAKALFSKFKRTRRDLQKSKKSISSLLNESEGHIPFLEKFAGKLSKAAAVFIAAQLRTTVQKARARRWSLEEKLLFLSILRRSPKAYSLLSALFTLPTPRTLSKFLNLIPLEPGINHHVFKSLSKSLARLPKEQRICPDIRRNEYPGACSIRMDTMPSDVLVDILVEVLQQCYAAGLTVLSTVCDMAAKNVKALRIMGATEKRPYFLFQEKKVVAMFDVPHLLK</sequence>
<comment type="caution">
    <text evidence="1">The sequence shown here is derived from an EMBL/GenBank/DDBJ whole genome shotgun (WGS) entry which is preliminary data.</text>
</comment>
<accession>A0A8K0KC56</accession>
<reference evidence="1" key="1">
    <citation type="submission" date="2013-04" db="EMBL/GenBank/DDBJ databases">
        <authorList>
            <person name="Qu J."/>
            <person name="Murali S.C."/>
            <person name="Bandaranaike D."/>
            <person name="Bellair M."/>
            <person name="Blankenburg K."/>
            <person name="Chao H."/>
            <person name="Dinh H."/>
            <person name="Doddapaneni H."/>
            <person name="Downs B."/>
            <person name="Dugan-Rocha S."/>
            <person name="Elkadiri S."/>
            <person name="Gnanaolivu R.D."/>
            <person name="Hernandez B."/>
            <person name="Javaid M."/>
            <person name="Jayaseelan J.C."/>
            <person name="Lee S."/>
            <person name="Li M."/>
            <person name="Ming W."/>
            <person name="Munidasa M."/>
            <person name="Muniz J."/>
            <person name="Nguyen L."/>
            <person name="Ongeri F."/>
            <person name="Osuji N."/>
            <person name="Pu L.-L."/>
            <person name="Puazo M."/>
            <person name="Qu C."/>
            <person name="Quiroz J."/>
            <person name="Raj R."/>
            <person name="Weissenberger G."/>
            <person name="Xin Y."/>
            <person name="Zou X."/>
            <person name="Han Y."/>
            <person name="Richards S."/>
            <person name="Worley K."/>
            <person name="Muzny D."/>
            <person name="Gibbs R."/>
        </authorList>
    </citation>
    <scope>NUCLEOTIDE SEQUENCE</scope>
    <source>
        <strain evidence="1">Sampled in the wild</strain>
    </source>
</reference>
<protein>
    <submittedName>
        <fullName evidence="1">Uncharacterized protein</fullName>
    </submittedName>
</protein>
<keyword evidence="2" id="KW-1185">Reference proteome</keyword>
<evidence type="ECO:0000313" key="2">
    <source>
        <dbReference type="Proteomes" id="UP000792457"/>
    </source>
</evidence>
<dbReference type="OrthoDB" id="6627680at2759"/>
<dbReference type="AlphaFoldDB" id="A0A8K0KC56"/>
<gene>
    <name evidence="1" type="ORF">J437_LFUL010937</name>
</gene>
<organism evidence="1 2">
    <name type="scientific">Ladona fulva</name>
    <name type="common">Scarce chaser dragonfly</name>
    <name type="synonym">Libellula fulva</name>
    <dbReference type="NCBI Taxonomy" id="123851"/>
    <lineage>
        <taxon>Eukaryota</taxon>
        <taxon>Metazoa</taxon>
        <taxon>Ecdysozoa</taxon>
        <taxon>Arthropoda</taxon>
        <taxon>Hexapoda</taxon>
        <taxon>Insecta</taxon>
        <taxon>Pterygota</taxon>
        <taxon>Palaeoptera</taxon>
        <taxon>Odonata</taxon>
        <taxon>Epiprocta</taxon>
        <taxon>Anisoptera</taxon>
        <taxon>Libelluloidea</taxon>
        <taxon>Libellulidae</taxon>
        <taxon>Ladona</taxon>
    </lineage>
</organism>
<dbReference type="EMBL" id="KZ308522">
    <property type="protein sequence ID" value="KAG8231015.1"/>
    <property type="molecule type" value="Genomic_DNA"/>
</dbReference>
<feature type="non-terminal residue" evidence="1">
    <location>
        <position position="1"/>
    </location>
</feature>
<name>A0A8K0KC56_LADFU</name>
<dbReference type="Proteomes" id="UP000792457">
    <property type="component" value="Unassembled WGS sequence"/>
</dbReference>
<reference evidence="1" key="2">
    <citation type="submission" date="2017-10" db="EMBL/GenBank/DDBJ databases">
        <title>Ladona fulva Genome sequencing and assembly.</title>
        <authorList>
            <person name="Murali S."/>
            <person name="Richards S."/>
            <person name="Bandaranaike D."/>
            <person name="Bellair M."/>
            <person name="Blankenburg K."/>
            <person name="Chao H."/>
            <person name="Dinh H."/>
            <person name="Doddapaneni H."/>
            <person name="Dugan-Rocha S."/>
            <person name="Elkadiri S."/>
            <person name="Gnanaolivu R."/>
            <person name="Hernandez B."/>
            <person name="Skinner E."/>
            <person name="Javaid M."/>
            <person name="Lee S."/>
            <person name="Li M."/>
            <person name="Ming W."/>
            <person name="Munidasa M."/>
            <person name="Muniz J."/>
            <person name="Nguyen L."/>
            <person name="Hughes D."/>
            <person name="Osuji N."/>
            <person name="Pu L.-L."/>
            <person name="Puazo M."/>
            <person name="Qu C."/>
            <person name="Quiroz J."/>
            <person name="Raj R."/>
            <person name="Weissenberger G."/>
            <person name="Xin Y."/>
            <person name="Zou X."/>
            <person name="Han Y."/>
            <person name="Worley K."/>
            <person name="Muzny D."/>
            <person name="Gibbs R."/>
        </authorList>
    </citation>
    <scope>NUCLEOTIDE SEQUENCE</scope>
    <source>
        <strain evidence="1">Sampled in the wild</strain>
    </source>
</reference>